<dbReference type="Proteomes" id="UP000017118">
    <property type="component" value="Chromosome"/>
</dbReference>
<name>U5MTK7_CLOSA</name>
<proteinExistence type="predicted"/>
<sequence>MRFVYLSTTSESEYKTKESTINSFKEYLGGEYNFHITERKIDKNKFNVAEDIFFLRAEKEFGYYTYKIVAYCRSSSRIEETNDGGDYPYYFKINPDSLRIFIEGIDIKYIQNFVDDPNNTINSVNFTGSINNNRFTGSQSWIYFDKQDSAKIIEWFRKVIIEENIQMLCNL</sequence>
<gene>
    <name evidence="1" type="ORF">CLSA_c29280</name>
</gene>
<dbReference type="RefSeq" id="WP_022747040.1">
    <property type="nucleotide sequence ID" value="NC_022571.1"/>
</dbReference>
<organism evidence="1 2">
    <name type="scientific">Clostridium saccharobutylicum DSM 13864</name>
    <dbReference type="NCBI Taxonomy" id="1345695"/>
    <lineage>
        <taxon>Bacteria</taxon>
        <taxon>Bacillati</taxon>
        <taxon>Bacillota</taxon>
        <taxon>Clostridia</taxon>
        <taxon>Eubacteriales</taxon>
        <taxon>Clostridiaceae</taxon>
        <taxon>Clostridium</taxon>
    </lineage>
</organism>
<protein>
    <submittedName>
        <fullName evidence="1">Uncharacterized protein</fullName>
    </submittedName>
</protein>
<dbReference type="OrthoDB" id="9914353at2"/>
<evidence type="ECO:0000313" key="2">
    <source>
        <dbReference type="Proteomes" id="UP000017118"/>
    </source>
</evidence>
<dbReference type="AlphaFoldDB" id="U5MTK7"/>
<dbReference type="KEGG" id="csb:CLSA_c29280"/>
<dbReference type="eggNOG" id="ENOG503272U">
    <property type="taxonomic scope" value="Bacteria"/>
</dbReference>
<dbReference type="GeneID" id="55475312"/>
<dbReference type="HOGENOM" id="CLU_1560299_0_0_9"/>
<keyword evidence="2" id="KW-1185">Reference proteome</keyword>
<reference evidence="1 2" key="1">
    <citation type="journal article" date="2013" name="Genome Announc.">
        <title>Complete Genome Sequence of the Solvent Producer Clostridium saccharobutylicum NCP262 (DSM 13864).</title>
        <authorList>
            <person name="Poehlein A."/>
            <person name="Hartwich K."/>
            <person name="Krabben P."/>
            <person name="Ehrenreich A."/>
            <person name="Liebl W."/>
            <person name="Durre P."/>
            <person name="Gottschalk G."/>
            <person name="Daniel R."/>
        </authorList>
    </citation>
    <scope>NUCLEOTIDE SEQUENCE [LARGE SCALE GENOMIC DNA]</scope>
    <source>
        <strain evidence="1">DSM 13864</strain>
    </source>
</reference>
<dbReference type="EMBL" id="CP006721">
    <property type="protein sequence ID" value="AGX43895.1"/>
    <property type="molecule type" value="Genomic_DNA"/>
</dbReference>
<accession>U5MTK7</accession>
<dbReference type="PATRIC" id="fig|1345695.10.peg.1010"/>
<evidence type="ECO:0000313" key="1">
    <source>
        <dbReference type="EMBL" id="AGX43895.1"/>
    </source>
</evidence>